<name>A0A0D7B3H0_9AGAR</name>
<gene>
    <name evidence="2" type="ORF">CYLTODRAFT_330118</name>
</gene>
<feature type="non-terminal residue" evidence="2">
    <location>
        <position position="1"/>
    </location>
</feature>
<organism evidence="2 3">
    <name type="scientific">Cylindrobasidium torrendii FP15055 ss-10</name>
    <dbReference type="NCBI Taxonomy" id="1314674"/>
    <lineage>
        <taxon>Eukaryota</taxon>
        <taxon>Fungi</taxon>
        <taxon>Dikarya</taxon>
        <taxon>Basidiomycota</taxon>
        <taxon>Agaricomycotina</taxon>
        <taxon>Agaricomycetes</taxon>
        <taxon>Agaricomycetidae</taxon>
        <taxon>Agaricales</taxon>
        <taxon>Marasmiineae</taxon>
        <taxon>Physalacriaceae</taxon>
        <taxon>Cylindrobasidium</taxon>
    </lineage>
</organism>
<dbReference type="InterPro" id="IPR035940">
    <property type="entry name" value="CAP_sf"/>
</dbReference>
<dbReference type="Proteomes" id="UP000054007">
    <property type="component" value="Unassembled WGS sequence"/>
</dbReference>
<feature type="domain" description="SCP" evidence="1">
    <location>
        <begin position="1"/>
        <end position="128"/>
    </location>
</feature>
<reference evidence="2 3" key="1">
    <citation type="journal article" date="2015" name="Fungal Genet. Biol.">
        <title>Evolution of novel wood decay mechanisms in Agaricales revealed by the genome sequences of Fistulina hepatica and Cylindrobasidium torrendii.</title>
        <authorList>
            <person name="Floudas D."/>
            <person name="Held B.W."/>
            <person name="Riley R."/>
            <person name="Nagy L.G."/>
            <person name="Koehler G."/>
            <person name="Ransdell A.S."/>
            <person name="Younus H."/>
            <person name="Chow J."/>
            <person name="Chiniquy J."/>
            <person name="Lipzen A."/>
            <person name="Tritt A."/>
            <person name="Sun H."/>
            <person name="Haridas S."/>
            <person name="LaButti K."/>
            <person name="Ohm R.A."/>
            <person name="Kues U."/>
            <person name="Blanchette R.A."/>
            <person name="Grigoriev I.V."/>
            <person name="Minto R.E."/>
            <person name="Hibbett D.S."/>
        </authorList>
    </citation>
    <scope>NUCLEOTIDE SEQUENCE [LARGE SCALE GENOMIC DNA]</scope>
    <source>
        <strain evidence="2 3">FP15055 ss-10</strain>
    </source>
</reference>
<dbReference type="OrthoDB" id="337038at2759"/>
<dbReference type="GO" id="GO:0005576">
    <property type="term" value="C:extracellular region"/>
    <property type="evidence" value="ECO:0007669"/>
    <property type="project" value="InterPro"/>
</dbReference>
<dbReference type="EMBL" id="KN880621">
    <property type="protein sequence ID" value="KIY64725.1"/>
    <property type="molecule type" value="Genomic_DNA"/>
</dbReference>
<protein>
    <submittedName>
        <fullName evidence="2">PR-1-like protein</fullName>
    </submittedName>
</protein>
<dbReference type="InterPro" id="IPR001283">
    <property type="entry name" value="CRISP-related"/>
</dbReference>
<evidence type="ECO:0000259" key="1">
    <source>
        <dbReference type="SMART" id="SM00198"/>
    </source>
</evidence>
<dbReference type="InterPro" id="IPR018244">
    <property type="entry name" value="Allrgn_V5/Tpx1_CS"/>
</dbReference>
<dbReference type="SUPFAM" id="SSF55797">
    <property type="entry name" value="PR-1-like"/>
    <property type="match status" value="1"/>
</dbReference>
<dbReference type="PANTHER" id="PTHR10334">
    <property type="entry name" value="CYSTEINE-RICH SECRETORY PROTEIN-RELATED"/>
    <property type="match status" value="1"/>
</dbReference>
<feature type="non-terminal residue" evidence="2">
    <location>
        <position position="129"/>
    </location>
</feature>
<sequence>LATHNSAREEYGAPPLVWDDNLAGSVQNYTDRCQFSHSNGGGAYGENIAASTEPGWSIQDAVDQWMAESCAFLATSQNSGHFTQVVWKGTRSVACGITSCPPHTVFLTDDGGATYIVCRYSPPGNVQGQ</sequence>
<dbReference type="STRING" id="1314674.A0A0D7B3H0"/>
<keyword evidence="3" id="KW-1185">Reference proteome</keyword>
<evidence type="ECO:0000313" key="3">
    <source>
        <dbReference type="Proteomes" id="UP000054007"/>
    </source>
</evidence>
<dbReference type="SMART" id="SM00198">
    <property type="entry name" value="SCP"/>
    <property type="match status" value="1"/>
</dbReference>
<dbReference type="PRINTS" id="PR00837">
    <property type="entry name" value="V5TPXLIKE"/>
</dbReference>
<dbReference type="Gene3D" id="3.40.33.10">
    <property type="entry name" value="CAP"/>
    <property type="match status" value="1"/>
</dbReference>
<evidence type="ECO:0000313" key="2">
    <source>
        <dbReference type="EMBL" id="KIY64725.1"/>
    </source>
</evidence>
<proteinExistence type="predicted"/>
<dbReference type="Pfam" id="PF00188">
    <property type="entry name" value="CAP"/>
    <property type="match status" value="1"/>
</dbReference>
<dbReference type="PROSITE" id="PS01010">
    <property type="entry name" value="CRISP_2"/>
    <property type="match status" value="1"/>
</dbReference>
<dbReference type="InterPro" id="IPR014044">
    <property type="entry name" value="CAP_dom"/>
</dbReference>
<accession>A0A0D7B3H0</accession>
<dbReference type="AlphaFoldDB" id="A0A0D7B3H0"/>
<dbReference type="PROSITE" id="PS01009">
    <property type="entry name" value="CRISP_1"/>
    <property type="match status" value="1"/>
</dbReference>